<keyword evidence="1 2" id="KW-0371">Homeobox</keyword>
<dbReference type="GO" id="GO:0005634">
    <property type="term" value="C:nucleus"/>
    <property type="evidence" value="ECO:0007669"/>
    <property type="project" value="UniProtKB-SubCell"/>
</dbReference>
<keyword evidence="1 2" id="KW-0539">Nucleus</keyword>
<dbReference type="AlphaFoldDB" id="A0A1B9GSR6"/>
<protein>
    <recommendedName>
        <fullName evidence="4">Homeobox domain-containing protein</fullName>
    </recommendedName>
</protein>
<feature type="region of interest" description="Disordered" evidence="3">
    <location>
        <begin position="457"/>
        <end position="493"/>
    </location>
</feature>
<feature type="compositionally biased region" description="Low complexity" evidence="3">
    <location>
        <begin position="534"/>
        <end position="545"/>
    </location>
</feature>
<dbReference type="Proteomes" id="UP000092666">
    <property type="component" value="Unassembled WGS sequence"/>
</dbReference>
<organism evidence="5 6">
    <name type="scientific">Kwoniella heveanensis BCC8398</name>
    <dbReference type="NCBI Taxonomy" id="1296120"/>
    <lineage>
        <taxon>Eukaryota</taxon>
        <taxon>Fungi</taxon>
        <taxon>Dikarya</taxon>
        <taxon>Basidiomycota</taxon>
        <taxon>Agaricomycotina</taxon>
        <taxon>Tremellomycetes</taxon>
        <taxon>Tremellales</taxon>
        <taxon>Cryptococcaceae</taxon>
        <taxon>Kwoniella</taxon>
    </lineage>
</organism>
<feature type="domain" description="Homeobox" evidence="4">
    <location>
        <begin position="207"/>
        <end position="255"/>
    </location>
</feature>
<dbReference type="Pfam" id="PF00046">
    <property type="entry name" value="Homeodomain"/>
    <property type="match status" value="1"/>
</dbReference>
<comment type="subcellular location">
    <subcellularLocation>
        <location evidence="1 2">Nucleus</location>
    </subcellularLocation>
</comment>
<feature type="compositionally biased region" description="Polar residues" evidence="3">
    <location>
        <begin position="120"/>
        <end position="141"/>
    </location>
</feature>
<dbReference type="SUPFAM" id="SSF46689">
    <property type="entry name" value="Homeodomain-like"/>
    <property type="match status" value="1"/>
</dbReference>
<keyword evidence="6" id="KW-1185">Reference proteome</keyword>
<dbReference type="Gene3D" id="1.10.10.60">
    <property type="entry name" value="Homeodomain-like"/>
    <property type="match status" value="1"/>
</dbReference>
<reference evidence="5 6" key="1">
    <citation type="submission" date="2013-07" db="EMBL/GenBank/DDBJ databases">
        <title>The Genome Sequence of Cryptococcus heveanensis BCC8398.</title>
        <authorList>
            <consortium name="The Broad Institute Genome Sequencing Platform"/>
            <person name="Cuomo C."/>
            <person name="Litvintseva A."/>
            <person name="Chen Y."/>
            <person name="Heitman J."/>
            <person name="Sun S."/>
            <person name="Springer D."/>
            <person name="Dromer F."/>
            <person name="Young S.K."/>
            <person name="Zeng Q."/>
            <person name="Gargeya S."/>
            <person name="Fitzgerald M."/>
            <person name="Abouelleil A."/>
            <person name="Alvarado L."/>
            <person name="Berlin A.M."/>
            <person name="Chapman S.B."/>
            <person name="Dewar J."/>
            <person name="Goldberg J."/>
            <person name="Griggs A."/>
            <person name="Gujja S."/>
            <person name="Hansen M."/>
            <person name="Howarth C."/>
            <person name="Imamovic A."/>
            <person name="Larimer J."/>
            <person name="McCowan C."/>
            <person name="Murphy C."/>
            <person name="Pearson M."/>
            <person name="Priest M."/>
            <person name="Roberts A."/>
            <person name="Saif S."/>
            <person name="Shea T."/>
            <person name="Sykes S."/>
            <person name="Wortman J."/>
            <person name="Nusbaum C."/>
            <person name="Birren B."/>
        </authorList>
    </citation>
    <scope>NUCLEOTIDE SEQUENCE [LARGE SCALE GENOMIC DNA]</scope>
    <source>
        <strain evidence="5 6">BCC8398</strain>
    </source>
</reference>
<feature type="region of interest" description="Disordered" evidence="3">
    <location>
        <begin position="632"/>
        <end position="698"/>
    </location>
</feature>
<dbReference type="EMBL" id="KI669502">
    <property type="protein sequence ID" value="OCF33895.1"/>
    <property type="molecule type" value="Genomic_DNA"/>
</dbReference>
<dbReference type="InterPro" id="IPR009057">
    <property type="entry name" value="Homeodomain-like_sf"/>
</dbReference>
<dbReference type="CDD" id="cd00086">
    <property type="entry name" value="homeodomain"/>
    <property type="match status" value="1"/>
</dbReference>
<feature type="region of interest" description="Disordered" evidence="3">
    <location>
        <begin position="1"/>
        <end position="203"/>
    </location>
</feature>
<evidence type="ECO:0000256" key="2">
    <source>
        <dbReference type="RuleBase" id="RU000682"/>
    </source>
</evidence>
<feature type="region of interest" description="Disordered" evidence="3">
    <location>
        <begin position="340"/>
        <end position="360"/>
    </location>
</feature>
<feature type="compositionally biased region" description="Polar residues" evidence="3">
    <location>
        <begin position="473"/>
        <end position="493"/>
    </location>
</feature>
<dbReference type="OrthoDB" id="338531at2759"/>
<sequence>MDSDHKHEHVHSPQGPEDASNIADEYPSPEREAPPTLQGHQDDLQQQQQQQDEQDGQGSIHRQQGQEQDLHLDEREEMDMQTEFANQVAAQAIEAAVAAEARASADAHANDGDQEGAGNAGTSPTSTHQHTELPQQGNLASQHGGHPDHMQSHTIRSQHHPRQPTFPRARSTLSYPNPSPSHSASHTQTQLQHVRGGSTPTELPQQEQIAILRESYAKNPNPGKRELEALAERTGRPWNKIREYFRQRRNKLRGLEDLEDMKEPGRASGWLQVAYRSAAPNIHVTQLSIYNSYKHRFDPYSITSPLLGGQELIQLACATFPGCEMAKDEGDYVLKGLKEKEKEPEHDPEHDNEKEVEEWEKGMEGLVEPLRAGSWLLSSFQHQSDPDAPSTLTQTELYTSYAARFSTLLTNAGGSSAQDHGQNSSSSKHTSDESQPTAEEVRAARDQAAELKAFEDAGLGGSGAPDDHEPQNGGAQQTNPQREQDGQDGNMNSAVEDDQSLAQLDLLPDQNHDGQQVPLSPDESSPAPHAGNDASGSAPTTSTSAIPAHIARRENRLLNPFELINLTKMTFPKCEPCVDASGRFIIRGLTRREGHEPGAKSREREMFPFALMNEARPGDAFVGLMKRKLEMLNPEPSPEAPTLSRAHGHGEGRESSVGTTDLGAEVGGSNKRARRNDAGVGANLGNGSGNADADQELTDEDRALVEGLKRFRGSKLGEQVRDACVSQ</sequence>
<feature type="compositionally biased region" description="Basic and acidic residues" evidence="3">
    <location>
        <begin position="1"/>
        <end position="11"/>
    </location>
</feature>
<dbReference type="GO" id="GO:0003677">
    <property type="term" value="F:DNA binding"/>
    <property type="evidence" value="ECO:0007669"/>
    <property type="project" value="UniProtKB-UniRule"/>
</dbReference>
<evidence type="ECO:0000256" key="3">
    <source>
        <dbReference type="SAM" id="MobiDB-lite"/>
    </source>
</evidence>
<reference evidence="6" key="2">
    <citation type="submission" date="2013-12" db="EMBL/GenBank/DDBJ databases">
        <title>Evolution of pathogenesis and genome organization in the Tremellales.</title>
        <authorList>
            <person name="Cuomo C."/>
            <person name="Litvintseva A."/>
            <person name="Heitman J."/>
            <person name="Chen Y."/>
            <person name="Sun S."/>
            <person name="Springer D."/>
            <person name="Dromer F."/>
            <person name="Young S."/>
            <person name="Zeng Q."/>
            <person name="Chapman S."/>
            <person name="Gujja S."/>
            <person name="Saif S."/>
            <person name="Birren B."/>
        </authorList>
    </citation>
    <scope>NUCLEOTIDE SEQUENCE [LARGE SCALE GENOMIC DNA]</scope>
    <source>
        <strain evidence="6">BCC8398</strain>
    </source>
</reference>
<evidence type="ECO:0000256" key="1">
    <source>
        <dbReference type="PROSITE-ProRule" id="PRU00108"/>
    </source>
</evidence>
<dbReference type="InterPro" id="IPR001356">
    <property type="entry name" value="HD"/>
</dbReference>
<dbReference type="PROSITE" id="PS50071">
    <property type="entry name" value="HOMEOBOX_2"/>
    <property type="match status" value="1"/>
</dbReference>
<proteinExistence type="predicted"/>
<feature type="DNA-binding region" description="Homeobox" evidence="1">
    <location>
        <begin position="209"/>
        <end position="256"/>
    </location>
</feature>
<feature type="compositionally biased region" description="Polar residues" evidence="3">
    <location>
        <begin position="171"/>
        <end position="203"/>
    </location>
</feature>
<gene>
    <name evidence="5" type="ORF">I316_04237</name>
</gene>
<evidence type="ECO:0000313" key="5">
    <source>
        <dbReference type="EMBL" id="OCF33895.1"/>
    </source>
</evidence>
<name>A0A1B9GSR6_9TREE</name>
<dbReference type="SMART" id="SM00389">
    <property type="entry name" value="HOX"/>
    <property type="match status" value="1"/>
</dbReference>
<feature type="compositionally biased region" description="Low complexity" evidence="3">
    <location>
        <begin position="85"/>
        <end position="102"/>
    </location>
</feature>
<feature type="compositionally biased region" description="Polar residues" evidence="3">
    <location>
        <begin position="412"/>
        <end position="437"/>
    </location>
</feature>
<feature type="region of interest" description="Disordered" evidence="3">
    <location>
        <begin position="412"/>
        <end position="444"/>
    </location>
</feature>
<accession>A0A1B9GSR6</accession>
<evidence type="ECO:0000313" key="6">
    <source>
        <dbReference type="Proteomes" id="UP000092666"/>
    </source>
</evidence>
<evidence type="ECO:0000259" key="4">
    <source>
        <dbReference type="PROSITE" id="PS50071"/>
    </source>
</evidence>
<feature type="region of interest" description="Disordered" evidence="3">
    <location>
        <begin position="509"/>
        <end position="545"/>
    </location>
</feature>
<keyword evidence="1 2" id="KW-0238">DNA-binding</keyword>